<feature type="transmembrane region" description="Helical" evidence="2">
    <location>
        <begin position="563"/>
        <end position="582"/>
    </location>
</feature>
<name>A0A844FC99_CLOSV</name>
<evidence type="ECO:0008006" key="5">
    <source>
        <dbReference type="Google" id="ProtNLM"/>
    </source>
</evidence>
<accession>A0A844FC99</accession>
<evidence type="ECO:0000256" key="1">
    <source>
        <dbReference type="SAM" id="MobiDB-lite"/>
    </source>
</evidence>
<dbReference type="RefSeq" id="WP_154323056.1">
    <property type="nucleotide sequence ID" value="NZ_CAMAAA010000022.1"/>
</dbReference>
<keyword evidence="2" id="KW-1133">Transmembrane helix</keyword>
<evidence type="ECO:0000256" key="2">
    <source>
        <dbReference type="SAM" id="Phobius"/>
    </source>
</evidence>
<evidence type="ECO:0000313" key="4">
    <source>
        <dbReference type="Proteomes" id="UP000462363"/>
    </source>
</evidence>
<keyword evidence="2" id="KW-0472">Membrane</keyword>
<reference evidence="3 4" key="1">
    <citation type="submission" date="2019-08" db="EMBL/GenBank/DDBJ databases">
        <title>In-depth cultivation of the pig gut microbiome towards novel bacterial diversity and tailored functional studies.</title>
        <authorList>
            <person name="Wylensek D."/>
            <person name="Hitch T.C.A."/>
            <person name="Clavel T."/>
        </authorList>
    </citation>
    <scope>NUCLEOTIDE SEQUENCE [LARGE SCALE GENOMIC DNA]</scope>
    <source>
        <strain evidence="3 4">BL-389-WT-3D</strain>
    </source>
</reference>
<organism evidence="3 4">
    <name type="scientific">Clostridium scindens (strain JCM 10418 / VPI 12708)</name>
    <dbReference type="NCBI Taxonomy" id="29347"/>
    <lineage>
        <taxon>Bacteria</taxon>
        <taxon>Bacillati</taxon>
        <taxon>Bacillota</taxon>
        <taxon>Clostridia</taxon>
        <taxon>Lachnospirales</taxon>
        <taxon>Lachnospiraceae</taxon>
    </lineage>
</organism>
<feature type="compositionally biased region" description="Acidic residues" evidence="1">
    <location>
        <begin position="58"/>
        <end position="74"/>
    </location>
</feature>
<comment type="caution">
    <text evidence="3">The sequence shown here is derived from an EMBL/GenBank/DDBJ whole genome shotgun (WGS) entry which is preliminary data.</text>
</comment>
<evidence type="ECO:0000313" key="3">
    <source>
        <dbReference type="EMBL" id="MSS41071.1"/>
    </source>
</evidence>
<dbReference type="EMBL" id="VUMB01000025">
    <property type="protein sequence ID" value="MSS41071.1"/>
    <property type="molecule type" value="Genomic_DNA"/>
</dbReference>
<keyword evidence="2" id="KW-0812">Transmembrane</keyword>
<dbReference type="Proteomes" id="UP000462363">
    <property type="component" value="Unassembled WGS sequence"/>
</dbReference>
<sequence length="593" mass="66777">MDRKLKSILALVIVLGMIYWQQSSILHAEVPKAAGTSKSGLSKTRTSKASNTPGALEQPEDPQVPEEPEPPEEPIECFQVSIPPEDGENGYYITKPEVEITHVSEAGVTKYKFADSEGQTREGELAQKDGAARIEGEQFKEGINRLSIWMEDGEGKQVEEYSLDKDFLIDTQAPAIWIGAPRGFEAWYQEAVSITVTGEDGELGSQIEEVVCASGNSRVGRSKELPAAFQVACASAKGNAVKITVTARDRAGNTASRSCGLFIDRLPPKARIEGIEDYMITSQPVVVRYLVEEENVIEDMRAWVRREDPQGNAGEIPVSEWSDTESGKCARQVLADDGIYQLSLSCTDKAGYEAGKEARFIIDTKSPLISYVDRLDNQYLKRFCWNYPASEWIRDFTSYTYTILLDGRIYPMGQEVLEEGRHTLEVKAIDAAGNTGTAKARFVIDHTPPQVVFQDVEDGKDYEEEKTFQVTLEDQEDQIDEIKINGEVQKTNKRSRIYQFTVQDLKNYEIEVKASDYAGNQAVGHIQFQVLPKETVFQRLVKPIEKKLRADDKERKDEAPKKWPIICMIFILFLAITVLIYYKKRKKNGFFLR</sequence>
<dbReference type="AlphaFoldDB" id="A0A844FC99"/>
<dbReference type="InterPro" id="IPR013783">
    <property type="entry name" value="Ig-like_fold"/>
</dbReference>
<feature type="compositionally biased region" description="Polar residues" evidence="1">
    <location>
        <begin position="36"/>
        <end position="53"/>
    </location>
</feature>
<protein>
    <recommendedName>
        <fullName evidence="5">Ig-like domain-containing protein</fullName>
    </recommendedName>
</protein>
<proteinExistence type="predicted"/>
<dbReference type="Gene3D" id="2.60.40.10">
    <property type="entry name" value="Immunoglobulins"/>
    <property type="match status" value="1"/>
</dbReference>
<gene>
    <name evidence="3" type="ORF">FYJ37_12100</name>
</gene>
<feature type="region of interest" description="Disordered" evidence="1">
    <location>
        <begin position="33"/>
        <end position="74"/>
    </location>
</feature>